<dbReference type="EMBL" id="CP001013">
    <property type="protein sequence ID" value="ACB32295.1"/>
    <property type="molecule type" value="Genomic_DNA"/>
</dbReference>
<evidence type="ECO:0000313" key="3">
    <source>
        <dbReference type="EMBL" id="ACB32295.1"/>
    </source>
</evidence>
<dbReference type="InterPro" id="IPR031583">
    <property type="entry name" value="PelD_GGDEF"/>
</dbReference>
<dbReference type="InterPro" id="IPR029016">
    <property type="entry name" value="GAF-like_dom_sf"/>
</dbReference>
<feature type="domain" description="PelD GGDEF" evidence="2">
    <location>
        <begin position="328"/>
        <end position="456"/>
    </location>
</feature>
<dbReference type="eggNOG" id="COG2203">
    <property type="taxonomic scope" value="Bacteria"/>
</dbReference>
<organism evidence="3 4">
    <name type="scientific">Leptothrix cholodnii (strain ATCC 51168 / LMG 8142 / SP-6)</name>
    <name type="common">Leptothrix discophora (strain SP-6)</name>
    <dbReference type="NCBI Taxonomy" id="395495"/>
    <lineage>
        <taxon>Bacteria</taxon>
        <taxon>Pseudomonadati</taxon>
        <taxon>Pseudomonadota</taxon>
        <taxon>Betaproteobacteria</taxon>
        <taxon>Burkholderiales</taxon>
        <taxon>Sphaerotilaceae</taxon>
        <taxon>Leptothrix</taxon>
    </lineage>
</organism>
<dbReference type="Proteomes" id="UP000001693">
    <property type="component" value="Chromosome"/>
</dbReference>
<dbReference type="Gene3D" id="3.30.70.2880">
    <property type="match status" value="1"/>
</dbReference>
<keyword evidence="1 3" id="KW-0812">Transmembrane</keyword>
<accession>B1Y565</accession>
<feature type="transmembrane region" description="Helical" evidence="1">
    <location>
        <begin position="72"/>
        <end position="96"/>
    </location>
</feature>
<feature type="transmembrane region" description="Helical" evidence="1">
    <location>
        <begin position="108"/>
        <end position="126"/>
    </location>
</feature>
<dbReference type="KEGG" id="lch:Lcho_0019"/>
<dbReference type="InterPro" id="IPR038367">
    <property type="entry name" value="PelD_GGDEF_sf"/>
</dbReference>
<keyword evidence="4" id="KW-1185">Reference proteome</keyword>
<reference evidence="3 4" key="1">
    <citation type="submission" date="2008-03" db="EMBL/GenBank/DDBJ databases">
        <title>Complete sequence of Leptothrix cholodnii SP-6.</title>
        <authorList>
            <consortium name="US DOE Joint Genome Institute"/>
            <person name="Copeland A."/>
            <person name="Lucas S."/>
            <person name="Lapidus A."/>
            <person name="Glavina del Rio T."/>
            <person name="Dalin E."/>
            <person name="Tice H."/>
            <person name="Bruce D."/>
            <person name="Goodwin L."/>
            <person name="Pitluck S."/>
            <person name="Chertkov O."/>
            <person name="Brettin T."/>
            <person name="Detter J.C."/>
            <person name="Han C."/>
            <person name="Kuske C.R."/>
            <person name="Schmutz J."/>
            <person name="Larimer F."/>
            <person name="Land M."/>
            <person name="Hauser L."/>
            <person name="Kyrpides N."/>
            <person name="Lykidis A."/>
            <person name="Emerson D."/>
            <person name="Richardson P."/>
        </authorList>
    </citation>
    <scope>NUCLEOTIDE SEQUENCE [LARGE SCALE GENOMIC DNA]</scope>
    <source>
        <strain evidence="4">ATCC 51168 / LMG 8142 / SP-6</strain>
    </source>
</reference>
<feature type="transmembrane region" description="Helical" evidence="1">
    <location>
        <begin position="32"/>
        <end position="52"/>
    </location>
</feature>
<dbReference type="Gene3D" id="3.30.450.40">
    <property type="match status" value="1"/>
</dbReference>
<gene>
    <name evidence="3" type="ordered locus">Lcho_0019</name>
</gene>
<sequence>MTVASLRTLWQRAVPVMREALLARNAEGERPFWMLGEVPVLTLVVLVGGLLVSPQDPLFTHASVPWSWVAPVLLALRYGVLSGLASMALLLAAWALLMPAAEPLPAQVFIGGLLLTMVCGEFSGSWRGRVDRLAEANSYLEDRIERVTGRLFTVQRSHDLLQQELLQRPTTLRHSLDGLERRALVAEQSVATAAQAFLDHLAASCQLEDAQVIAYDEQAGRPGAVLAQLGEATAVEFDDPLVQYALSREGLAHVQVGLPDGPLSTRYLVVAPLRIGRQQLPALLVVARMPFLALHDETLQMIAVLCSAFSSAAQVSEAVAAVLAQVGHCPLRLAEELGRLDRIAREHAIVSQLVLLRFDDPARSEEQVNMAQRRARAPDVNWAFADEAGRHRLLTLMPLASAAAVEGYLARFTEMVVGRYRAEVAAPSLAGLNIGVRVLTLGGERPLGEALRLLIADEETT</sequence>
<dbReference type="HOGENOM" id="CLU_046136_1_0_4"/>
<dbReference type="Pfam" id="PF16963">
    <property type="entry name" value="PelD_GGDEF"/>
    <property type="match status" value="1"/>
</dbReference>
<dbReference type="RefSeq" id="WP_012345057.1">
    <property type="nucleotide sequence ID" value="NC_010524.1"/>
</dbReference>
<evidence type="ECO:0000256" key="1">
    <source>
        <dbReference type="SAM" id="Phobius"/>
    </source>
</evidence>
<keyword evidence="1" id="KW-0472">Membrane</keyword>
<proteinExistence type="predicted"/>
<evidence type="ECO:0000313" key="4">
    <source>
        <dbReference type="Proteomes" id="UP000001693"/>
    </source>
</evidence>
<keyword evidence="1" id="KW-1133">Transmembrane helix</keyword>
<protein>
    <submittedName>
        <fullName evidence="3">Putative transmembrane protein</fullName>
    </submittedName>
</protein>
<dbReference type="STRING" id="395495.Lcho_0019"/>
<dbReference type="OrthoDB" id="5442761at2"/>
<evidence type="ECO:0000259" key="2">
    <source>
        <dbReference type="Pfam" id="PF16963"/>
    </source>
</evidence>
<name>B1Y565_LEPCP</name>
<dbReference type="AlphaFoldDB" id="B1Y565"/>